<proteinExistence type="predicted"/>
<dbReference type="PROSITE" id="PS51257">
    <property type="entry name" value="PROKAR_LIPOPROTEIN"/>
    <property type="match status" value="1"/>
</dbReference>
<dbReference type="InterPro" id="IPR013517">
    <property type="entry name" value="FG-GAP"/>
</dbReference>
<dbReference type="Proteomes" id="UP000198432">
    <property type="component" value="Unassembled WGS sequence"/>
</dbReference>
<dbReference type="AlphaFoldDB" id="A0A239G2U0"/>
<evidence type="ECO:0000313" key="4">
    <source>
        <dbReference type="Proteomes" id="UP000198432"/>
    </source>
</evidence>
<organism evidence="3 4">
    <name type="scientific">Pontibacter ummariensis</name>
    <dbReference type="NCBI Taxonomy" id="1610492"/>
    <lineage>
        <taxon>Bacteria</taxon>
        <taxon>Pseudomonadati</taxon>
        <taxon>Bacteroidota</taxon>
        <taxon>Cytophagia</taxon>
        <taxon>Cytophagales</taxon>
        <taxon>Hymenobacteraceae</taxon>
        <taxon>Pontibacter</taxon>
    </lineage>
</organism>
<evidence type="ECO:0000259" key="2">
    <source>
        <dbReference type="Pfam" id="PF07593"/>
    </source>
</evidence>
<sequence>MNKTTLLLFTVAALFTACRETSTTTVTEEPQAITSPPLLTLLSPDSTHVNFSNTLTEAANTNVLMYEYFYNGGGVAVGDLNNDGLEDLYFTSNMAANKLYLNKGQMQFEDVTDLSGAGGRKGPWKTGVTMADVNGDGLLDVYVCYSGNIRAERLINELYINQGPDVNGVPRFVEKAQQYGLAHPSNSTQAVFFDYDRDEDVDLLLLNHNPAPLPPVDEVAIREMLKAENPMIGVRLYRNDKGAAGEPHFQDVTQEAGFHSSPLTYGLGAGIADLNNDGWSDIYISNDYIAPDYLYINNGDGTFTDKLQTSLGHTEHFGMGNDVADVNNDGLPDIFVLDMLPEDNRRQKLLFAPDNYEKFDLNLKTGLYYQYMRNMLHVNNGNGTFSEIGQLSGISNTDWSWAPLFVDLDNDGWKDLYVTNGFLRDFTNQDFIKYMYDFVGSRQGNMQDRDIVELVHKMPSSNVVNYLFKNNGDLTFSKMNGLWGAQEPSNSNGAAYADLDNDGDLDLVVSNINKPAFVYRNEADQQLGHHYLKVKLKGAGGNTQGLGAKIWIYNHGKQQYLEQMPTRGYQSSVSPVLHFGLGSAANVDSLHIVWAGGKQQWLRHVKGDQLLTLDEKEADVAGKATKRVKPLFMEIPAPIEYRHATNTINDFKRQPLMVNPMSFFGPVLVKGDVNGDGLEDVYAGGENGGTGAVYIQQRNGRFTQKTLPASEQDSKREIADAVFFDANGDGAADLYLASGGYHNYLPEDPLLQDLLYLGDGKGNFTQAENSLPPMLSSKSCVKTADVNGDGFADLFVGSRVIPGRYPETPVSYLLLNDGKGRFKDATTTLAPGLQKLGMISDAAWIDLNGDHTQDLVVVGEWMPVTAFVNTDGKLQNKTGDYFEREYRGWWNTLQVGDFNGDGKQDLVIGNQGTNTQAKVSEKEPAELYYKDFDDNGAIDPILCFYMQGQSYPYVLRDELLDQMSIMRNRFPDYKSYADATLHHIFSVKELEGAGHLKANYLRTVFFQRAENGKFREKALPVQAQYAPVFTITPLDYDADGKQDLLLCGNINQARLRFGKSDANYGVLLRGDGKGSFNYVPQHESGFNLWGDVRSVIQVNNTFLFGINQQGLKAYKVNAPARVIL</sequence>
<protein>
    <submittedName>
        <fullName evidence="3">FG-GAP repeat-containing protein</fullName>
    </submittedName>
</protein>
<dbReference type="SUPFAM" id="SSF69318">
    <property type="entry name" value="Integrin alpha N-terminal domain"/>
    <property type="match status" value="3"/>
</dbReference>
<reference evidence="4" key="1">
    <citation type="submission" date="2017-06" db="EMBL/GenBank/DDBJ databases">
        <authorList>
            <person name="Varghese N."/>
            <person name="Submissions S."/>
        </authorList>
    </citation>
    <scope>NUCLEOTIDE SEQUENCE [LARGE SCALE GENOMIC DNA]</scope>
    <source>
        <strain evidence="4">NKM1</strain>
    </source>
</reference>
<keyword evidence="1" id="KW-0732">Signal</keyword>
<dbReference type="Gene3D" id="2.130.10.130">
    <property type="entry name" value="Integrin alpha, N-terminal"/>
    <property type="match status" value="4"/>
</dbReference>
<evidence type="ECO:0000313" key="3">
    <source>
        <dbReference type="EMBL" id="SNS63295.1"/>
    </source>
</evidence>
<gene>
    <name evidence="3" type="ORF">SAMN06296052_11033</name>
</gene>
<accession>A0A239G2U0</accession>
<keyword evidence="4" id="KW-1185">Reference proteome</keyword>
<dbReference type="InterPro" id="IPR028994">
    <property type="entry name" value="Integrin_alpha_N"/>
</dbReference>
<dbReference type="InterPro" id="IPR027039">
    <property type="entry name" value="Crtac1"/>
</dbReference>
<dbReference type="EMBL" id="FZOQ01000010">
    <property type="protein sequence ID" value="SNS63295.1"/>
    <property type="molecule type" value="Genomic_DNA"/>
</dbReference>
<name>A0A239G2U0_9BACT</name>
<dbReference type="PANTHER" id="PTHR16026:SF0">
    <property type="entry name" value="CARTILAGE ACIDIC PROTEIN 1"/>
    <property type="match status" value="1"/>
</dbReference>
<dbReference type="RefSeq" id="WP_245842506.1">
    <property type="nucleotide sequence ID" value="NZ_FZOQ01000010.1"/>
</dbReference>
<dbReference type="Pfam" id="PF07593">
    <property type="entry name" value="UnbV_ASPIC"/>
    <property type="match status" value="1"/>
</dbReference>
<dbReference type="PANTHER" id="PTHR16026">
    <property type="entry name" value="CARTILAGE ACIDIC PROTEIN 1"/>
    <property type="match status" value="1"/>
</dbReference>
<dbReference type="Pfam" id="PF13517">
    <property type="entry name" value="FG-GAP_3"/>
    <property type="match status" value="6"/>
</dbReference>
<evidence type="ECO:0000256" key="1">
    <source>
        <dbReference type="ARBA" id="ARBA00022729"/>
    </source>
</evidence>
<dbReference type="InterPro" id="IPR011519">
    <property type="entry name" value="UnbV_ASPIC"/>
</dbReference>
<feature type="domain" description="ASPIC/UnbV" evidence="2">
    <location>
        <begin position="545"/>
        <end position="612"/>
    </location>
</feature>